<evidence type="ECO:0000313" key="2">
    <source>
        <dbReference type="Proteomes" id="UP000815677"/>
    </source>
</evidence>
<keyword evidence="2" id="KW-1185">Reference proteome</keyword>
<dbReference type="EMBL" id="DF841031">
    <property type="protein sequence ID" value="GAT45293.1"/>
    <property type="molecule type" value="Genomic_DNA"/>
</dbReference>
<dbReference type="Proteomes" id="UP000815677">
    <property type="component" value="Unassembled WGS sequence"/>
</dbReference>
<name>A0ABQ0L2A3_MYCCL</name>
<gene>
    <name evidence="1" type="ORF">MCHLO_02879</name>
</gene>
<accession>A0ABQ0L2A3</accession>
<organism evidence="1 2">
    <name type="scientific">Mycena chlorophos</name>
    <name type="common">Agaric fungus</name>
    <name type="synonym">Agaricus chlorophos</name>
    <dbReference type="NCBI Taxonomy" id="658473"/>
    <lineage>
        <taxon>Eukaryota</taxon>
        <taxon>Fungi</taxon>
        <taxon>Dikarya</taxon>
        <taxon>Basidiomycota</taxon>
        <taxon>Agaricomycotina</taxon>
        <taxon>Agaricomycetes</taxon>
        <taxon>Agaricomycetidae</taxon>
        <taxon>Agaricales</taxon>
        <taxon>Marasmiineae</taxon>
        <taxon>Mycenaceae</taxon>
        <taxon>Mycena</taxon>
    </lineage>
</organism>
<sequence length="151" mass="16874">MCSSKVFFPGESELRQGSPRASIFSLRSFSVHATALTALHSSSRHFYQLKDYQMTRTRNSTAHISTSKKRNALLAQAGPAPRHTSQPWPEPLTASDLQRSLQNSPRLRAACANDVGWCFADQFVQIRSKRLLGFAGRRSPLCFHCHSSRGL</sequence>
<reference evidence="1" key="1">
    <citation type="submission" date="2014-09" db="EMBL/GenBank/DDBJ databases">
        <title>Genome sequence of the luminous mushroom Mycena chlorophos for searching fungal bioluminescence genes.</title>
        <authorList>
            <person name="Tanaka Y."/>
            <person name="Kasuga D."/>
            <person name="Oba Y."/>
            <person name="Hase S."/>
            <person name="Sato K."/>
            <person name="Oba Y."/>
            <person name="Sakakibara Y."/>
        </authorList>
    </citation>
    <scope>NUCLEOTIDE SEQUENCE</scope>
</reference>
<protein>
    <submittedName>
        <fullName evidence="1">Uncharacterized protein</fullName>
    </submittedName>
</protein>
<evidence type="ECO:0000313" key="1">
    <source>
        <dbReference type="EMBL" id="GAT45293.1"/>
    </source>
</evidence>
<proteinExistence type="predicted"/>